<name>K2N218_9HYPH</name>
<dbReference type="Pfam" id="PF13410">
    <property type="entry name" value="GST_C_2"/>
    <property type="match status" value="1"/>
</dbReference>
<dbReference type="OrthoDB" id="9795329at2"/>
<sequence>MKLFYSPTSPYVRKVLVSAHEKGVAERIERLGCAANPINRDKTIVASNPSGKVPTLLLDDGRVLYDSRVICSYLDALTDTPRLMPAEGGERFAVMTLEALADAILDAAVLARYETAVRPRELYWDAWHAGQMEKIDSGLDALAEQWMALLAGPVNAGAIAAACALSYLDLRFPEKDWRAGRETLAGWFATFSERESMRMTVLRG</sequence>
<comment type="caution">
    <text evidence="2">The sequence shown here is derived from an EMBL/GenBank/DDBJ whole genome shotgun (WGS) entry which is preliminary data.</text>
</comment>
<dbReference type="RefSeq" id="WP_008597653.1">
    <property type="nucleotide sequence ID" value="NZ_AMRM01000015.1"/>
</dbReference>
<reference evidence="2 3" key="1">
    <citation type="journal article" date="2012" name="J. Bacteriol.">
        <title>Genome Sequence of Nitratireductor pacificus Type Strain pht-3B.</title>
        <authorList>
            <person name="Lai Q."/>
            <person name="Li G."/>
            <person name="Shao Z."/>
        </authorList>
    </citation>
    <scope>NUCLEOTIDE SEQUENCE [LARGE SCALE GENOMIC DNA]</scope>
    <source>
        <strain evidence="3">pht-3B</strain>
    </source>
</reference>
<dbReference type="GO" id="GO:0005737">
    <property type="term" value="C:cytoplasm"/>
    <property type="evidence" value="ECO:0007669"/>
    <property type="project" value="TreeGrafter"/>
</dbReference>
<dbReference type="EMBL" id="AMRM01000015">
    <property type="protein sequence ID" value="EKF18278.1"/>
    <property type="molecule type" value="Genomic_DNA"/>
</dbReference>
<organism evidence="2 3">
    <name type="scientific">Nitratireductor pacificus pht-3B</name>
    <dbReference type="NCBI Taxonomy" id="391937"/>
    <lineage>
        <taxon>Bacteria</taxon>
        <taxon>Pseudomonadati</taxon>
        <taxon>Pseudomonadota</taxon>
        <taxon>Alphaproteobacteria</taxon>
        <taxon>Hyphomicrobiales</taxon>
        <taxon>Phyllobacteriaceae</taxon>
        <taxon>Nitratireductor</taxon>
    </lineage>
</organism>
<dbReference type="Gene3D" id="1.20.1050.10">
    <property type="match status" value="1"/>
</dbReference>
<dbReference type="PATRIC" id="fig|391937.3.peg.2883"/>
<evidence type="ECO:0000313" key="2">
    <source>
        <dbReference type="EMBL" id="EKF18278.1"/>
    </source>
</evidence>
<dbReference type="STRING" id="391937.NA2_14042"/>
<dbReference type="CDD" id="cd03205">
    <property type="entry name" value="GST_C_6"/>
    <property type="match status" value="1"/>
</dbReference>
<dbReference type="PANTHER" id="PTHR43968:SF6">
    <property type="entry name" value="GLUTATHIONE S-TRANSFERASE OMEGA"/>
    <property type="match status" value="1"/>
</dbReference>
<dbReference type="GO" id="GO:0016740">
    <property type="term" value="F:transferase activity"/>
    <property type="evidence" value="ECO:0007669"/>
    <property type="project" value="UniProtKB-KW"/>
</dbReference>
<dbReference type="Gene3D" id="3.40.30.10">
    <property type="entry name" value="Glutaredoxin"/>
    <property type="match status" value="1"/>
</dbReference>
<feature type="domain" description="GST N-terminal" evidence="1">
    <location>
        <begin position="1"/>
        <end position="82"/>
    </location>
</feature>
<evidence type="ECO:0000259" key="1">
    <source>
        <dbReference type="PROSITE" id="PS50404"/>
    </source>
</evidence>
<dbReference type="InterPro" id="IPR004045">
    <property type="entry name" value="Glutathione_S-Trfase_N"/>
</dbReference>
<accession>K2N218</accession>
<dbReference type="PANTHER" id="PTHR43968">
    <property type="match status" value="1"/>
</dbReference>
<dbReference type="Proteomes" id="UP000006786">
    <property type="component" value="Unassembled WGS sequence"/>
</dbReference>
<dbReference type="SUPFAM" id="SSF52833">
    <property type="entry name" value="Thioredoxin-like"/>
    <property type="match status" value="1"/>
</dbReference>
<keyword evidence="3" id="KW-1185">Reference proteome</keyword>
<dbReference type="CDD" id="cd03049">
    <property type="entry name" value="GST_N_3"/>
    <property type="match status" value="1"/>
</dbReference>
<proteinExistence type="predicted"/>
<dbReference type="SUPFAM" id="SSF47616">
    <property type="entry name" value="GST C-terminal domain-like"/>
    <property type="match status" value="1"/>
</dbReference>
<dbReference type="InterPro" id="IPR036282">
    <property type="entry name" value="Glutathione-S-Trfase_C_sf"/>
</dbReference>
<dbReference type="InterPro" id="IPR036249">
    <property type="entry name" value="Thioredoxin-like_sf"/>
</dbReference>
<dbReference type="InterPro" id="IPR050983">
    <property type="entry name" value="GST_Omega/HSP26"/>
</dbReference>
<keyword evidence="2" id="KW-0808">Transferase</keyword>
<protein>
    <submittedName>
        <fullName evidence="2">Glutathione S-transferase domain-containing protein</fullName>
    </submittedName>
</protein>
<dbReference type="AlphaFoldDB" id="K2N218"/>
<dbReference type="eggNOG" id="COG0625">
    <property type="taxonomic scope" value="Bacteria"/>
</dbReference>
<evidence type="ECO:0000313" key="3">
    <source>
        <dbReference type="Proteomes" id="UP000006786"/>
    </source>
</evidence>
<dbReference type="Pfam" id="PF13409">
    <property type="entry name" value="GST_N_2"/>
    <property type="match status" value="1"/>
</dbReference>
<gene>
    <name evidence="2" type="ORF">NA2_14042</name>
</gene>
<dbReference type="PROSITE" id="PS50404">
    <property type="entry name" value="GST_NTER"/>
    <property type="match status" value="1"/>
</dbReference>